<dbReference type="AlphaFoldDB" id="A0A2G9U6Q9"/>
<dbReference type="Proteomes" id="UP000230423">
    <property type="component" value="Unassembled WGS sequence"/>
</dbReference>
<keyword evidence="3" id="KW-0812">Transmembrane</keyword>
<evidence type="ECO:0000256" key="6">
    <source>
        <dbReference type="ARBA" id="ARBA00023180"/>
    </source>
</evidence>
<comment type="subcellular location">
    <subcellularLocation>
        <location evidence="1">Membrane</location>
    </subcellularLocation>
</comment>
<keyword evidence="6" id="KW-0325">Glycoprotein</keyword>
<keyword evidence="8" id="KW-1185">Reference proteome</keyword>
<keyword evidence="4" id="KW-1133">Transmembrane helix</keyword>
<evidence type="ECO:0000256" key="1">
    <source>
        <dbReference type="ARBA" id="ARBA00004370"/>
    </source>
</evidence>
<dbReference type="GO" id="GO:0016020">
    <property type="term" value="C:membrane"/>
    <property type="evidence" value="ECO:0007669"/>
    <property type="project" value="UniProtKB-SubCell"/>
</dbReference>
<dbReference type="EMBL" id="KZ349185">
    <property type="protein sequence ID" value="PIO65220.1"/>
    <property type="molecule type" value="Genomic_DNA"/>
</dbReference>
<evidence type="ECO:0000256" key="2">
    <source>
        <dbReference type="ARBA" id="ARBA00010532"/>
    </source>
</evidence>
<evidence type="ECO:0000256" key="5">
    <source>
        <dbReference type="ARBA" id="ARBA00023136"/>
    </source>
</evidence>
<dbReference type="Pfam" id="PF01130">
    <property type="entry name" value="CD36"/>
    <property type="match status" value="1"/>
</dbReference>
<evidence type="ECO:0000313" key="7">
    <source>
        <dbReference type="EMBL" id="PIO65220.1"/>
    </source>
</evidence>
<gene>
    <name evidence="7" type="ORF">TELCIR_13122</name>
</gene>
<comment type="similarity">
    <text evidence="2">Belongs to the CD36 family.</text>
</comment>
<name>A0A2G9U6Q9_TELCI</name>
<accession>A0A2G9U6Q9</accession>
<reference evidence="7 8" key="1">
    <citation type="submission" date="2015-09" db="EMBL/GenBank/DDBJ databases">
        <title>Draft genome of the parasitic nematode Teladorsagia circumcincta isolate WARC Sus (inbred).</title>
        <authorList>
            <person name="Mitreva M."/>
        </authorList>
    </citation>
    <scope>NUCLEOTIDE SEQUENCE [LARGE SCALE GENOMIC DNA]</scope>
    <source>
        <strain evidence="7 8">S</strain>
    </source>
</reference>
<evidence type="ECO:0000313" key="8">
    <source>
        <dbReference type="Proteomes" id="UP000230423"/>
    </source>
</evidence>
<evidence type="ECO:0000256" key="4">
    <source>
        <dbReference type="ARBA" id="ARBA00022989"/>
    </source>
</evidence>
<dbReference type="InterPro" id="IPR002159">
    <property type="entry name" value="CD36_fam"/>
</dbReference>
<keyword evidence="5" id="KW-0472">Membrane</keyword>
<protein>
    <submittedName>
        <fullName evidence="7">Uncharacterized protein</fullName>
    </submittedName>
</protein>
<organism evidence="7 8">
    <name type="scientific">Teladorsagia circumcincta</name>
    <name type="common">Brown stomach worm</name>
    <name type="synonym">Ostertagia circumcincta</name>
    <dbReference type="NCBI Taxonomy" id="45464"/>
    <lineage>
        <taxon>Eukaryota</taxon>
        <taxon>Metazoa</taxon>
        <taxon>Ecdysozoa</taxon>
        <taxon>Nematoda</taxon>
        <taxon>Chromadorea</taxon>
        <taxon>Rhabditida</taxon>
        <taxon>Rhabditina</taxon>
        <taxon>Rhabditomorpha</taxon>
        <taxon>Strongyloidea</taxon>
        <taxon>Trichostrongylidae</taxon>
        <taxon>Teladorsagia</taxon>
    </lineage>
</organism>
<evidence type="ECO:0000256" key="3">
    <source>
        <dbReference type="ARBA" id="ARBA00022692"/>
    </source>
</evidence>
<sequence length="167" mass="19354">MHVVIYDVIVKQTPLPTITVKIRNSALKDSEDWLPEEEIITTDNWNIHGYVVCKVEFKNNEVQFLGLGRNTKDRKAHRQQQMLALGYRPRREDPGPSLGNNNVNKVMRNAKLVEDSRLMEKWTNPEYEILFKVYVHSIKNPDEIMNGAIPEVTESGPYTFTKKVTNK</sequence>
<proteinExistence type="inferred from homology"/>
<feature type="non-terminal residue" evidence="7">
    <location>
        <position position="167"/>
    </location>
</feature>
<dbReference type="OrthoDB" id="18585at2759"/>